<dbReference type="AlphaFoldDB" id="H6SQJ5"/>
<dbReference type="InterPro" id="IPR048933">
    <property type="entry name" value="B_lactamase-like_C"/>
</dbReference>
<evidence type="ECO:0000313" key="2">
    <source>
        <dbReference type="EMBL" id="CCG07310.1"/>
    </source>
</evidence>
<dbReference type="Pfam" id="PF21221">
    <property type="entry name" value="B_lactamase-like_C"/>
    <property type="match status" value="1"/>
</dbReference>
<dbReference type="Gene3D" id="3.60.15.10">
    <property type="entry name" value="Ribonuclease Z/Hydroxyacylglutathione hydrolase-like"/>
    <property type="match status" value="1"/>
</dbReference>
<dbReference type="EMBL" id="HE663493">
    <property type="protein sequence ID" value="CCG07310.1"/>
    <property type="molecule type" value="Genomic_DNA"/>
</dbReference>
<dbReference type="PANTHER" id="PTHR23131">
    <property type="entry name" value="ENDORIBONUCLEASE LACTB2"/>
    <property type="match status" value="1"/>
</dbReference>
<dbReference type="InterPro" id="IPR036388">
    <property type="entry name" value="WH-like_DNA-bd_sf"/>
</dbReference>
<evidence type="ECO:0000313" key="3">
    <source>
        <dbReference type="Proteomes" id="UP000033220"/>
    </source>
</evidence>
<gene>
    <name evidence="2" type="ORF">RSPPHO_00684</name>
</gene>
<organism evidence="2 3">
    <name type="scientific">Pararhodospirillum photometricum DSM 122</name>
    <dbReference type="NCBI Taxonomy" id="1150469"/>
    <lineage>
        <taxon>Bacteria</taxon>
        <taxon>Pseudomonadati</taxon>
        <taxon>Pseudomonadota</taxon>
        <taxon>Alphaproteobacteria</taxon>
        <taxon>Rhodospirillales</taxon>
        <taxon>Rhodospirillaceae</taxon>
        <taxon>Pararhodospirillum</taxon>
    </lineage>
</organism>
<dbReference type="SUPFAM" id="SSF56281">
    <property type="entry name" value="Metallo-hydrolase/oxidoreductase"/>
    <property type="match status" value="1"/>
</dbReference>
<dbReference type="SMART" id="SM00849">
    <property type="entry name" value="Lactamase_B"/>
    <property type="match status" value="1"/>
</dbReference>
<sequence length="438" mass="48324">MTRGRDAPAQALLAIGGKGHDFDLGAAQIYTESQPHPCSPGALSLGLRLGRRGLPRPLVSCLRRMPHSPDCPTVLRQTCTAQARQASCFAFTPTGPIMSDTLTFPHADAPPPGTLRPVAPGVFWLRMPLPFALDHINLWVLEDGPGWTLIDTGLASETTRDLWRTLLAGPLAGRPVTRLICTHFHPDHMGLAGWLERDYQVPLWATLGEWTYARMLWLEQDETYVGLARAFYARAGLDEARLALVDKRGNAYARGIVAPPTQVRRLQHGESLTIGGRSWRVIVGLGHAPEHAALWCADDQILISGDQILPRISPNVSVWPNEPWANPLEGFLTSLGRFAPLDADTLVLPSHGSPFFGLHDRLETLAGHHQDRLDEVLCACRTQALSPLEAVDVLFRRPLDSHQVFFALGEAIAHLHWLEERGLVERQGLLEKNTFKGI</sequence>
<dbReference type="InterPro" id="IPR001279">
    <property type="entry name" value="Metallo-B-lactamas"/>
</dbReference>
<dbReference type="Pfam" id="PF00753">
    <property type="entry name" value="Lactamase_B"/>
    <property type="match status" value="1"/>
</dbReference>
<dbReference type="Proteomes" id="UP000033220">
    <property type="component" value="Chromosome DSM 122"/>
</dbReference>
<proteinExistence type="predicted"/>
<feature type="domain" description="Metallo-beta-lactamase" evidence="1">
    <location>
        <begin position="135"/>
        <end position="351"/>
    </location>
</feature>
<keyword evidence="3" id="KW-1185">Reference proteome</keyword>
<reference evidence="2 3" key="1">
    <citation type="submission" date="2012-02" db="EMBL/GenBank/DDBJ databases">
        <title>Shotgun genome sequence of Phaeospirillum photometricum DSM 122.</title>
        <authorList>
            <person name="Duquesne K."/>
            <person name="Sturgis J."/>
        </authorList>
    </citation>
    <scope>NUCLEOTIDE SEQUENCE [LARGE SCALE GENOMIC DNA]</scope>
    <source>
        <strain evidence="3">DSM122</strain>
    </source>
</reference>
<dbReference type="PANTHER" id="PTHR23131:SF4">
    <property type="entry name" value="METALLO-BETA-LACTAMASE SUPERFAMILY POTEIN"/>
    <property type="match status" value="1"/>
</dbReference>
<protein>
    <submittedName>
        <fullName evidence="2">Beta-lactamase-like</fullName>
    </submittedName>
</protein>
<dbReference type="HOGENOM" id="CLU_048478_0_1_5"/>
<dbReference type="InterPro" id="IPR050662">
    <property type="entry name" value="Sec-metab_biosynth-thioest"/>
</dbReference>
<dbReference type="InterPro" id="IPR036866">
    <property type="entry name" value="RibonucZ/Hydroxyglut_hydro"/>
</dbReference>
<dbReference type="eggNOG" id="COG0491">
    <property type="taxonomic scope" value="Bacteria"/>
</dbReference>
<dbReference type="Gene3D" id="1.10.10.10">
    <property type="entry name" value="Winged helix-like DNA-binding domain superfamily/Winged helix DNA-binding domain"/>
    <property type="match status" value="1"/>
</dbReference>
<dbReference type="STRING" id="1150469.RSPPHO_00684"/>
<dbReference type="PATRIC" id="fig|1150469.3.peg.788"/>
<evidence type="ECO:0000259" key="1">
    <source>
        <dbReference type="SMART" id="SM00849"/>
    </source>
</evidence>
<dbReference type="KEGG" id="rpm:RSPPHO_00684"/>
<accession>H6SQJ5</accession>
<name>H6SQJ5_PARPM</name>